<reference evidence="9" key="1">
    <citation type="submission" date="2022-11" db="UniProtKB">
        <authorList>
            <consortium name="WormBaseParasite"/>
        </authorList>
    </citation>
    <scope>IDENTIFICATION</scope>
</reference>
<dbReference type="Gene3D" id="1.10.10.500">
    <property type="entry name" value="Homeo-prospero domain"/>
    <property type="match status" value="1"/>
</dbReference>
<keyword evidence="3" id="KW-0238">DNA-binding</keyword>
<evidence type="ECO:0000313" key="8">
    <source>
        <dbReference type="Proteomes" id="UP000887566"/>
    </source>
</evidence>
<dbReference type="InterPro" id="IPR037131">
    <property type="entry name" value="Homeo_prospero_dom_sf"/>
</dbReference>
<evidence type="ECO:0000256" key="5">
    <source>
        <dbReference type="ARBA" id="ARBA00023163"/>
    </source>
</evidence>
<accession>A0A914UHB4</accession>
<dbReference type="Proteomes" id="UP000887566">
    <property type="component" value="Unplaced"/>
</dbReference>
<dbReference type="PANTHER" id="PTHR12198">
    <property type="entry name" value="HOMEOBOX PROTEIN PROSPERO/PROX-1/CEH-26"/>
    <property type="match status" value="1"/>
</dbReference>
<comment type="subcellular location">
    <subcellularLocation>
        <location evidence="1">Nucleus</location>
    </subcellularLocation>
</comment>
<evidence type="ECO:0000256" key="2">
    <source>
        <dbReference type="ARBA" id="ARBA00023015"/>
    </source>
</evidence>
<proteinExistence type="predicted"/>
<keyword evidence="2" id="KW-0805">Transcription regulation</keyword>
<dbReference type="GO" id="GO:0048468">
    <property type="term" value="P:cell development"/>
    <property type="evidence" value="ECO:0007669"/>
    <property type="project" value="UniProtKB-ARBA"/>
</dbReference>
<protein>
    <submittedName>
        <fullName evidence="9">Prospero domain-containing protein</fullName>
    </submittedName>
</protein>
<dbReference type="PANTHER" id="PTHR12198:SF0">
    <property type="entry name" value="HOMEOBOX PROTEIN PROSPERO"/>
    <property type="match status" value="1"/>
</dbReference>
<dbReference type="GO" id="GO:0005634">
    <property type="term" value="C:nucleus"/>
    <property type="evidence" value="ECO:0007669"/>
    <property type="project" value="UniProtKB-SubCell"/>
</dbReference>
<dbReference type="PROSITE" id="PS51818">
    <property type="entry name" value="HOMEO_PROSPERO"/>
    <property type="match status" value="1"/>
</dbReference>
<evidence type="ECO:0000256" key="1">
    <source>
        <dbReference type="ARBA" id="ARBA00004123"/>
    </source>
</evidence>
<keyword evidence="4" id="KW-0371">Homeobox</keyword>
<keyword evidence="6" id="KW-0539">Nucleus</keyword>
<name>A0A914UHB4_9BILA</name>
<dbReference type="AlphaFoldDB" id="A0A914UHB4"/>
<dbReference type="InterPro" id="IPR039350">
    <property type="entry name" value="Prospero_homeodomain"/>
</dbReference>
<organism evidence="8 9">
    <name type="scientific">Plectus sambesii</name>
    <dbReference type="NCBI Taxonomy" id="2011161"/>
    <lineage>
        <taxon>Eukaryota</taxon>
        <taxon>Metazoa</taxon>
        <taxon>Ecdysozoa</taxon>
        <taxon>Nematoda</taxon>
        <taxon>Chromadorea</taxon>
        <taxon>Plectida</taxon>
        <taxon>Plectina</taxon>
        <taxon>Plectoidea</taxon>
        <taxon>Plectidae</taxon>
        <taxon>Plectus</taxon>
    </lineage>
</organism>
<dbReference type="Pfam" id="PF05044">
    <property type="entry name" value="HPD"/>
    <property type="match status" value="1"/>
</dbReference>
<dbReference type="GO" id="GO:0007399">
    <property type="term" value="P:nervous system development"/>
    <property type="evidence" value="ECO:0007669"/>
    <property type="project" value="UniProtKB-ARBA"/>
</dbReference>
<dbReference type="WBParaSite" id="PSAMB.scaffold1016size37123.g10411.t1">
    <property type="protein sequence ID" value="PSAMB.scaffold1016size37123.g10411.t1"/>
    <property type="gene ID" value="PSAMB.scaffold1016size37123.g10411"/>
</dbReference>
<dbReference type="GO" id="GO:0000978">
    <property type="term" value="F:RNA polymerase II cis-regulatory region sequence-specific DNA binding"/>
    <property type="evidence" value="ECO:0007669"/>
    <property type="project" value="TreeGrafter"/>
</dbReference>
<evidence type="ECO:0000256" key="3">
    <source>
        <dbReference type="ARBA" id="ARBA00023125"/>
    </source>
</evidence>
<feature type="domain" description="Prospero" evidence="7">
    <location>
        <begin position="1"/>
        <end position="120"/>
    </location>
</feature>
<dbReference type="InterPro" id="IPR009057">
    <property type="entry name" value="Homeodomain-like_sf"/>
</dbReference>
<evidence type="ECO:0000259" key="7">
    <source>
        <dbReference type="PROSITE" id="PS51818"/>
    </source>
</evidence>
<dbReference type="SUPFAM" id="SSF46689">
    <property type="entry name" value="Homeodomain-like"/>
    <property type="match status" value="1"/>
</dbReference>
<keyword evidence="5" id="KW-0804">Transcription</keyword>
<dbReference type="GO" id="GO:0000981">
    <property type="term" value="F:DNA-binding transcription factor activity, RNA polymerase II-specific"/>
    <property type="evidence" value="ECO:0007669"/>
    <property type="project" value="TreeGrafter"/>
</dbReference>
<evidence type="ECO:0000256" key="6">
    <source>
        <dbReference type="ARBA" id="ARBA00023242"/>
    </source>
</evidence>
<sequence length="120" mass="14250">MRGGGLRRCARLREFFYIQMEKHARQALAEGVKQPEQINVGVDSEIYKQLNQHYNRNNHIQPPEKLRGIIEDTLREFFLAIQAGKDSEPSWKKQIYKVIARMDDTIPEYFKDPNFLERLE</sequence>
<keyword evidence="8" id="KW-1185">Reference proteome</keyword>
<dbReference type="InterPro" id="IPR023082">
    <property type="entry name" value="Homeo_prospero_dom"/>
</dbReference>
<evidence type="ECO:0000256" key="4">
    <source>
        <dbReference type="ARBA" id="ARBA00023155"/>
    </source>
</evidence>
<evidence type="ECO:0000313" key="9">
    <source>
        <dbReference type="WBParaSite" id="PSAMB.scaffold1016size37123.g10411.t1"/>
    </source>
</evidence>